<evidence type="ECO:0000313" key="2">
    <source>
        <dbReference type="EMBL" id="SFQ25948.1"/>
    </source>
</evidence>
<evidence type="ECO:0000256" key="1">
    <source>
        <dbReference type="SAM" id="SignalP"/>
    </source>
</evidence>
<dbReference type="SUPFAM" id="SSF160574">
    <property type="entry name" value="BT0923-like"/>
    <property type="match status" value="1"/>
</dbReference>
<accession>A0A1I5X1Y7</accession>
<name>A0A1I5X1Y7_9BACT</name>
<keyword evidence="1" id="KW-0732">Signal</keyword>
<proteinExistence type="predicted"/>
<organism evidence="2 3">
    <name type="scientific">Parafilimonas terrae</name>
    <dbReference type="NCBI Taxonomy" id="1465490"/>
    <lineage>
        <taxon>Bacteria</taxon>
        <taxon>Pseudomonadati</taxon>
        <taxon>Bacteroidota</taxon>
        <taxon>Chitinophagia</taxon>
        <taxon>Chitinophagales</taxon>
        <taxon>Chitinophagaceae</taxon>
        <taxon>Parafilimonas</taxon>
    </lineage>
</organism>
<feature type="chain" id="PRO_5011595898" description="Beta-lactamase-inhibitor-like, PepSY-like" evidence="1">
    <location>
        <begin position="21"/>
        <end position="154"/>
    </location>
</feature>
<dbReference type="Proteomes" id="UP000199031">
    <property type="component" value="Unassembled WGS sequence"/>
</dbReference>
<sequence length="154" mass="16779">MKKILVSCASGLLLALSVAAAPGSKIVEQFKKTFPNAVNVKWNEAEGGYFVSFYENGNFEKILYNKKGAFMRSWKYSDGKDLPTNIVMTLNKKVSSGTIKGVTETTSGNSTSYEVKVEKNDKLYCLNIAANGTVTGEEEFTNANANKPVNTAKN</sequence>
<evidence type="ECO:0000313" key="3">
    <source>
        <dbReference type="Proteomes" id="UP000199031"/>
    </source>
</evidence>
<feature type="signal peptide" evidence="1">
    <location>
        <begin position="1"/>
        <end position="20"/>
    </location>
</feature>
<gene>
    <name evidence="2" type="ORF">SAMN05444277_107150</name>
</gene>
<dbReference type="EMBL" id="FOXQ01000007">
    <property type="protein sequence ID" value="SFQ25948.1"/>
    <property type="molecule type" value="Genomic_DNA"/>
</dbReference>
<reference evidence="2 3" key="1">
    <citation type="submission" date="2016-10" db="EMBL/GenBank/DDBJ databases">
        <authorList>
            <person name="de Groot N.N."/>
        </authorList>
    </citation>
    <scope>NUCLEOTIDE SEQUENCE [LARGE SCALE GENOMIC DNA]</scope>
    <source>
        <strain evidence="2 3">DSM 28286</strain>
    </source>
</reference>
<dbReference type="OrthoDB" id="678457at2"/>
<keyword evidence="3" id="KW-1185">Reference proteome</keyword>
<evidence type="ECO:0008006" key="4">
    <source>
        <dbReference type="Google" id="ProtNLM"/>
    </source>
</evidence>
<dbReference type="RefSeq" id="WP_143075859.1">
    <property type="nucleotide sequence ID" value="NZ_FOXQ01000007.1"/>
</dbReference>
<protein>
    <recommendedName>
        <fullName evidence="4">Beta-lactamase-inhibitor-like, PepSY-like</fullName>
    </recommendedName>
</protein>
<dbReference type="Gene3D" id="3.10.450.360">
    <property type="match status" value="1"/>
</dbReference>
<dbReference type="AlphaFoldDB" id="A0A1I5X1Y7"/>